<dbReference type="RefSeq" id="WP_121376431.1">
    <property type="nucleotide sequence ID" value="NZ_RBLC01000002.1"/>
</dbReference>
<dbReference type="AlphaFoldDB" id="A0A495MAU4"/>
<dbReference type="EMBL" id="RBLC01000002">
    <property type="protein sequence ID" value="RKS23211.1"/>
    <property type="molecule type" value="Genomic_DNA"/>
</dbReference>
<dbReference type="OrthoDB" id="1255734at2"/>
<organism evidence="1 2">
    <name type="scientific">Flavobacterium endophyticum</name>
    <dbReference type="NCBI Taxonomy" id="1540163"/>
    <lineage>
        <taxon>Bacteria</taxon>
        <taxon>Pseudomonadati</taxon>
        <taxon>Bacteroidota</taxon>
        <taxon>Flavobacteriia</taxon>
        <taxon>Flavobacteriales</taxon>
        <taxon>Flavobacteriaceae</taxon>
        <taxon>Flavobacterium</taxon>
    </lineage>
</organism>
<name>A0A495MAU4_9FLAO</name>
<keyword evidence="2" id="KW-1185">Reference proteome</keyword>
<gene>
    <name evidence="1" type="ORF">CLV94_2116</name>
</gene>
<sequence>MIQVKLLRLKDVKPVGVDNLPQFLEGIRNVIGKDIEIAEKIDPNFEGYYLLPMGFTIPEDGNGKVKENINEKVFLISVINTNISRILEECQPAGLNNWVLFKDAGTSVIGSEKALRKAGYIDSDFGFVYNKYKSIVPIESDGSYETAARSILKYLEIYDHYLQSK</sequence>
<comment type="caution">
    <text evidence="1">The sequence shown here is derived from an EMBL/GenBank/DDBJ whole genome shotgun (WGS) entry which is preliminary data.</text>
</comment>
<reference evidence="1 2" key="1">
    <citation type="submission" date="2018-10" db="EMBL/GenBank/DDBJ databases">
        <title>Genomic Encyclopedia of Archaeal and Bacterial Type Strains, Phase II (KMG-II): from individual species to whole genera.</title>
        <authorList>
            <person name="Goeker M."/>
        </authorList>
    </citation>
    <scope>NUCLEOTIDE SEQUENCE [LARGE SCALE GENOMIC DNA]</scope>
    <source>
        <strain evidence="1 2">DSM 29537</strain>
    </source>
</reference>
<dbReference type="Proteomes" id="UP000277579">
    <property type="component" value="Unassembled WGS sequence"/>
</dbReference>
<proteinExistence type="predicted"/>
<evidence type="ECO:0000313" key="2">
    <source>
        <dbReference type="Proteomes" id="UP000277579"/>
    </source>
</evidence>
<evidence type="ECO:0000313" key="1">
    <source>
        <dbReference type="EMBL" id="RKS23211.1"/>
    </source>
</evidence>
<accession>A0A495MAU4</accession>
<protein>
    <submittedName>
        <fullName evidence="1">Uncharacterized protein</fullName>
    </submittedName>
</protein>